<dbReference type="AlphaFoldDB" id="A0A9W7SXW4"/>
<dbReference type="GO" id="GO:0016787">
    <property type="term" value="F:hydrolase activity"/>
    <property type="evidence" value="ECO:0007669"/>
    <property type="project" value="UniProtKB-KW"/>
</dbReference>
<dbReference type="InterPro" id="IPR036928">
    <property type="entry name" value="AS_sf"/>
</dbReference>
<dbReference type="PANTHER" id="PTHR46072">
    <property type="entry name" value="AMIDASE-RELATED-RELATED"/>
    <property type="match status" value="1"/>
</dbReference>
<dbReference type="PIRSF" id="PIRSF001221">
    <property type="entry name" value="Amidase_fungi"/>
    <property type="match status" value="1"/>
</dbReference>
<accession>A0A9W7SXW4</accession>
<evidence type="ECO:0000313" key="4">
    <source>
        <dbReference type="EMBL" id="KAH9841221.1"/>
    </source>
</evidence>
<evidence type="ECO:0000259" key="3">
    <source>
        <dbReference type="Pfam" id="PF01425"/>
    </source>
</evidence>
<dbReference type="PANTHER" id="PTHR46072:SF4">
    <property type="entry name" value="AMIDASE C550.07-RELATED"/>
    <property type="match status" value="1"/>
</dbReference>
<comment type="similarity">
    <text evidence="1">Belongs to the amidase family.</text>
</comment>
<evidence type="ECO:0000256" key="2">
    <source>
        <dbReference type="ARBA" id="ARBA00022801"/>
    </source>
</evidence>
<dbReference type="Proteomes" id="UP001138500">
    <property type="component" value="Unassembled WGS sequence"/>
</dbReference>
<protein>
    <submittedName>
        <fullName evidence="4">Vitamin D3 hydroxylase-associated protein</fullName>
    </submittedName>
</protein>
<dbReference type="Gene3D" id="3.90.1300.10">
    <property type="entry name" value="Amidase signature (AS) domain"/>
    <property type="match status" value="2"/>
</dbReference>
<evidence type="ECO:0000256" key="1">
    <source>
        <dbReference type="ARBA" id="ARBA00009199"/>
    </source>
</evidence>
<comment type="caution">
    <text evidence="4">The sequence shown here is derived from an EMBL/GenBank/DDBJ whole genome shotgun (WGS) entry which is preliminary data.</text>
</comment>
<dbReference type="EMBL" id="RIBY02000524">
    <property type="protein sequence ID" value="KAH9841221.1"/>
    <property type="molecule type" value="Genomic_DNA"/>
</dbReference>
<gene>
    <name evidence="4" type="ORF">Tdes44962_MAKER07833</name>
</gene>
<keyword evidence="5" id="KW-1185">Reference proteome</keyword>
<name>A0A9W7SXW4_9PEZI</name>
<dbReference type="OrthoDB" id="6428749at2759"/>
<dbReference type="SUPFAM" id="SSF75304">
    <property type="entry name" value="Amidase signature (AS) enzymes"/>
    <property type="match status" value="1"/>
</dbReference>
<proteinExistence type="inferred from homology"/>
<organism evidence="4 5">
    <name type="scientific">Teratosphaeria destructans</name>
    <dbReference type="NCBI Taxonomy" id="418781"/>
    <lineage>
        <taxon>Eukaryota</taxon>
        <taxon>Fungi</taxon>
        <taxon>Dikarya</taxon>
        <taxon>Ascomycota</taxon>
        <taxon>Pezizomycotina</taxon>
        <taxon>Dothideomycetes</taxon>
        <taxon>Dothideomycetidae</taxon>
        <taxon>Mycosphaerellales</taxon>
        <taxon>Teratosphaeriaceae</taxon>
        <taxon>Teratosphaeria</taxon>
    </lineage>
</organism>
<dbReference type="InterPro" id="IPR023631">
    <property type="entry name" value="Amidase_dom"/>
</dbReference>
<evidence type="ECO:0000313" key="5">
    <source>
        <dbReference type="Proteomes" id="UP001138500"/>
    </source>
</evidence>
<reference evidence="4 5" key="1">
    <citation type="journal article" date="2018" name="IMA Fungus">
        <title>IMA Genome-F 10: Nine draft genome sequences of Claviceps purpurea s.lat., including C. arundinis, C. humidiphila, and C. cf. spartinae, pseudomolecules for the pitch canker pathogen Fusarium circinatum, draft genome of Davidsoniella eucalypti, Grosmannia galeiformis, Quambalaria eucalypti, and Teratosphaeria destructans.</title>
        <authorList>
            <person name="Wingfield B.D."/>
            <person name="Liu M."/>
            <person name="Nguyen H.D."/>
            <person name="Lane F.A."/>
            <person name="Morgan S.W."/>
            <person name="De Vos L."/>
            <person name="Wilken P.M."/>
            <person name="Duong T.A."/>
            <person name="Aylward J."/>
            <person name="Coetzee M.P."/>
            <person name="Dadej K."/>
            <person name="De Beer Z.W."/>
            <person name="Findlay W."/>
            <person name="Havenga M."/>
            <person name="Kolarik M."/>
            <person name="Menzies J.G."/>
            <person name="Naidoo K."/>
            <person name="Pochopski O."/>
            <person name="Shoukouhi P."/>
            <person name="Santana Q.C."/>
            <person name="Seifert K.A."/>
            <person name="Soal N."/>
            <person name="Steenkamp E.T."/>
            <person name="Tatham C.T."/>
            <person name="van der Nest M.A."/>
            <person name="Wingfield M.J."/>
        </authorList>
    </citation>
    <scope>NUCLEOTIDE SEQUENCE [LARGE SCALE GENOMIC DNA]</scope>
    <source>
        <strain evidence="4">CMW44962</strain>
    </source>
</reference>
<sequence length="494" mass="54639">MTSLSSQGLSWRDISTQMIQRRDESIAKVQPSIPDVPTDLPSNVTEIPRHLLSEETVAITESKPEDLLARLATGKISSVAVTNAFLQRAGLASRLTNCVTELLPDQALARAKECDDYFARNQKPIGPLHGLPISVKEHVGMKGLDNNAGSPAANNGLFGFRPTTYRLPLEGLAFSMQGAEHIVAVIGPLSTSLEGIKVFTKAIIDQQPWLYDPSLTPMSWRYPATNQSTLLRQGTDGRRKLRVGILANDGIVRPHPPILRGIKTLVDSIKHHPDVEIVDFPPYKHDEAWRIISSLYFADNAADEKKAIQSSGEPWRPLSEFIIKENPNVKDLTIAEAWALQTQRNDYKAAYTRHWNSVNTSLPGPESGIPLGVDAPEEMDRMVDVILAPTGPGVAPQLDTAKYWGYTAQWNLLDYPCMVFPTGLHVNAKDDPVETGYVPRNEQDRYNHDLYSPEAYVDAPISLQLVGRRYNDEKVIEALEFILEIAGKGPAAQS</sequence>
<feature type="domain" description="Amidase" evidence="3">
    <location>
        <begin position="150"/>
        <end position="475"/>
    </location>
</feature>
<dbReference type="Pfam" id="PF01425">
    <property type="entry name" value="Amidase"/>
    <property type="match status" value="1"/>
</dbReference>
<reference evidence="4 5" key="2">
    <citation type="journal article" date="2021" name="Curr. Genet.">
        <title>Genetic response to nitrogen starvation in the aggressive Eucalyptus foliar pathogen Teratosphaeria destructans.</title>
        <authorList>
            <person name="Havenga M."/>
            <person name="Wingfield B.D."/>
            <person name="Wingfield M.J."/>
            <person name="Dreyer L.L."/>
            <person name="Roets F."/>
            <person name="Aylward J."/>
        </authorList>
    </citation>
    <scope>NUCLEOTIDE SEQUENCE [LARGE SCALE GENOMIC DNA]</scope>
    <source>
        <strain evidence="4">CMW44962</strain>
    </source>
</reference>
<keyword evidence="2" id="KW-0378">Hydrolase</keyword>